<organism evidence="2 3">
    <name type="scientific">Steinernema glaseri</name>
    <dbReference type="NCBI Taxonomy" id="37863"/>
    <lineage>
        <taxon>Eukaryota</taxon>
        <taxon>Metazoa</taxon>
        <taxon>Ecdysozoa</taxon>
        <taxon>Nematoda</taxon>
        <taxon>Chromadorea</taxon>
        <taxon>Rhabditida</taxon>
        <taxon>Tylenchina</taxon>
        <taxon>Panagrolaimomorpha</taxon>
        <taxon>Strongyloidoidea</taxon>
        <taxon>Steinernematidae</taxon>
        <taxon>Steinernema</taxon>
    </lineage>
</organism>
<feature type="region of interest" description="Disordered" evidence="1">
    <location>
        <begin position="1"/>
        <end position="23"/>
    </location>
</feature>
<evidence type="ECO:0000313" key="3">
    <source>
        <dbReference type="WBParaSite" id="L893_g281.t1"/>
    </source>
</evidence>
<proteinExistence type="predicted"/>
<evidence type="ECO:0000256" key="1">
    <source>
        <dbReference type="SAM" id="MobiDB-lite"/>
    </source>
</evidence>
<sequence length="270" mass="30017">MLRVMSRASQPGGGFRPTLPLLTRPPEGNLRGIDGFATIEGDDVYAMSRRRASCAPPRKLQRKLSDPVRIRSNPAEFLRSWNAEETDVFSFFETDLSRCLGKIRFQLDDESARDVRKDYGKTVCLATHSRKARRRHSLHLANSLPETADPLRHKLVQQFGLVDPVFTLKRCSSAVLPVESDRVSFSAPPPPTLIDKRVSFGADTLAEQIKAITVTLVLVNSCLDVPNKTPDLPEVLRASADPRALPEEGRPRVPAATHGLQHLQGLETRK</sequence>
<dbReference type="WBParaSite" id="L893_g281.t1">
    <property type="protein sequence ID" value="L893_g281.t1"/>
    <property type="gene ID" value="L893_g281"/>
</dbReference>
<feature type="region of interest" description="Disordered" evidence="1">
    <location>
        <begin position="240"/>
        <end position="270"/>
    </location>
</feature>
<dbReference type="Proteomes" id="UP000095287">
    <property type="component" value="Unplaced"/>
</dbReference>
<keyword evidence="2" id="KW-1185">Reference proteome</keyword>
<name>A0A1I7ZN15_9BILA</name>
<accession>A0A1I7ZN15</accession>
<protein>
    <submittedName>
        <fullName evidence="3">Uncharacterized protein</fullName>
    </submittedName>
</protein>
<dbReference type="AlphaFoldDB" id="A0A1I7ZN15"/>
<evidence type="ECO:0000313" key="2">
    <source>
        <dbReference type="Proteomes" id="UP000095287"/>
    </source>
</evidence>
<reference evidence="3" key="1">
    <citation type="submission" date="2016-11" db="UniProtKB">
        <authorList>
            <consortium name="WormBaseParasite"/>
        </authorList>
    </citation>
    <scope>IDENTIFICATION</scope>
</reference>